<name>G8Y2D2_PICSO</name>
<feature type="compositionally biased region" description="Basic and acidic residues" evidence="3">
    <location>
        <begin position="56"/>
        <end position="96"/>
    </location>
</feature>
<feature type="region of interest" description="Disordered" evidence="3">
    <location>
        <begin position="1"/>
        <end position="103"/>
    </location>
</feature>
<dbReference type="OMA" id="LMAPRIN"/>
<evidence type="ECO:0000256" key="1">
    <source>
        <dbReference type="ARBA" id="ARBA00006800"/>
    </source>
</evidence>
<gene>
    <name evidence="4" type="primary">Piso0_005585</name>
    <name evidence="4" type="ORF">GNLVRS01_PISO0M17898g</name>
</gene>
<dbReference type="Pfam" id="PF08524">
    <property type="entry name" value="rRNA_processing"/>
    <property type="match status" value="1"/>
</dbReference>
<dbReference type="AlphaFoldDB" id="G8Y2D2"/>
<comment type="similarity">
    <text evidence="1">Belongs to the FYV7 family.</text>
</comment>
<dbReference type="STRING" id="559304.G8Y2D2"/>
<dbReference type="Proteomes" id="UP000005222">
    <property type="component" value="Chromosome M"/>
</dbReference>
<dbReference type="eggNOG" id="KOG4851">
    <property type="taxonomic scope" value="Eukaryota"/>
</dbReference>
<keyword evidence="5" id="KW-1185">Reference proteome</keyword>
<dbReference type="EMBL" id="FO082047">
    <property type="protein sequence ID" value="CCE85943.1"/>
    <property type="molecule type" value="Genomic_DNA"/>
</dbReference>
<dbReference type="FunCoup" id="G8Y2D2">
    <property type="interactions" value="159"/>
</dbReference>
<feature type="compositionally biased region" description="Basic residues" evidence="3">
    <location>
        <begin position="30"/>
        <end position="42"/>
    </location>
</feature>
<organism evidence="4 5">
    <name type="scientific">Pichia sorbitophila (strain ATCC MYA-4447 / BCRC 22081 / CBS 7064 / NBRC 10061 / NRRL Y-12695)</name>
    <name type="common">Hybrid yeast</name>
    <dbReference type="NCBI Taxonomy" id="559304"/>
    <lineage>
        <taxon>Eukaryota</taxon>
        <taxon>Fungi</taxon>
        <taxon>Dikarya</taxon>
        <taxon>Ascomycota</taxon>
        <taxon>Saccharomycotina</taxon>
        <taxon>Pichiomycetes</taxon>
        <taxon>Debaryomycetaceae</taxon>
        <taxon>Millerozyma</taxon>
    </lineage>
</organism>
<dbReference type="InterPro" id="IPR013730">
    <property type="entry name" value="Fyv7/TAP26"/>
</dbReference>
<accession>G8Y2D2</accession>
<proteinExistence type="inferred from homology"/>
<feature type="compositionally biased region" description="Basic and acidic residues" evidence="3">
    <location>
        <begin position="15"/>
        <end position="29"/>
    </location>
</feature>
<evidence type="ECO:0000256" key="2">
    <source>
        <dbReference type="ARBA" id="ARBA00018780"/>
    </source>
</evidence>
<sequence length="173" mass="20420">MVNPKQSKSKNTRFSYKDRHELKSKEIKKSLTHRATLRRKYFKMLENEGLSSNTGEAKEIERPSGDHDLGDDSSSEKTEHEDSTDHEAREKSDVKQTKKALPYIERAKKVKELKEKRRQEKLKQIREHIKASENKTIQRQKEKEILAQRTKRGQPLMGPRINNLLDKIRKDMK</sequence>
<dbReference type="InParanoid" id="G8Y2D2"/>
<evidence type="ECO:0000256" key="3">
    <source>
        <dbReference type="SAM" id="MobiDB-lite"/>
    </source>
</evidence>
<evidence type="ECO:0000313" key="4">
    <source>
        <dbReference type="EMBL" id="CCE85943.1"/>
    </source>
</evidence>
<dbReference type="HOGENOM" id="CLU_105541_0_0_1"/>
<dbReference type="OrthoDB" id="2135053at2759"/>
<reference evidence="4 5" key="1">
    <citation type="journal article" date="2012" name="G3 (Bethesda)">
        <title>Pichia sorbitophila, an interspecies yeast hybrid reveals early steps of genome resolution following polyploidization.</title>
        <authorList>
            <person name="Leh Louis V."/>
            <person name="Despons L."/>
            <person name="Friedrich A."/>
            <person name="Martin T."/>
            <person name="Durrens P."/>
            <person name="Casaregola S."/>
            <person name="Neuveglise C."/>
            <person name="Fairhead C."/>
            <person name="Marck C."/>
            <person name="Cruz J.A."/>
            <person name="Straub M.L."/>
            <person name="Kugler V."/>
            <person name="Sacerdot C."/>
            <person name="Uzunov Z."/>
            <person name="Thierry A."/>
            <person name="Weiss S."/>
            <person name="Bleykasten C."/>
            <person name="De Montigny J."/>
            <person name="Jacques N."/>
            <person name="Jung P."/>
            <person name="Lemaire M."/>
            <person name="Mallet S."/>
            <person name="Morel G."/>
            <person name="Richard G.F."/>
            <person name="Sarkar A."/>
            <person name="Savel G."/>
            <person name="Schacherer J."/>
            <person name="Seret M.L."/>
            <person name="Talla E."/>
            <person name="Samson G."/>
            <person name="Jubin C."/>
            <person name="Poulain J."/>
            <person name="Vacherie B."/>
            <person name="Barbe V."/>
            <person name="Pelletier E."/>
            <person name="Sherman D.J."/>
            <person name="Westhof E."/>
            <person name="Weissenbach J."/>
            <person name="Baret P.V."/>
            <person name="Wincker P."/>
            <person name="Gaillardin C."/>
            <person name="Dujon B."/>
            <person name="Souciet J.L."/>
        </authorList>
    </citation>
    <scope>NUCLEOTIDE SEQUENCE [LARGE SCALE GENOMIC DNA]</scope>
    <source>
        <strain evidence="5">ATCC MYA-4447 / BCRC 22081 / CBS 7064 / NBRC 10061 / NRRL Y-12695</strain>
    </source>
</reference>
<evidence type="ECO:0000313" key="5">
    <source>
        <dbReference type="Proteomes" id="UP000005222"/>
    </source>
</evidence>
<protein>
    <recommendedName>
        <fullName evidence="2">rRNA-processing protein FYV7</fullName>
    </recommendedName>
</protein>